<dbReference type="InterPro" id="IPR006598">
    <property type="entry name" value="CAP10"/>
</dbReference>
<dbReference type="EMBL" id="KZ454951">
    <property type="protein sequence ID" value="PNW69704.1"/>
    <property type="molecule type" value="Genomic_DNA"/>
</dbReference>
<dbReference type="KEGG" id="cre:CHLRE_24g755947v5"/>
<evidence type="ECO:0000313" key="7">
    <source>
        <dbReference type="Proteomes" id="UP000006906"/>
    </source>
</evidence>
<evidence type="ECO:0000256" key="2">
    <source>
        <dbReference type="ARBA" id="ARBA00022679"/>
    </source>
</evidence>
<dbReference type="OrthoDB" id="202415at2759"/>
<evidence type="ECO:0000256" key="4">
    <source>
        <dbReference type="SAM" id="SignalP"/>
    </source>
</evidence>
<feature type="chain" id="PRO_5014348100" description="Glycosyl transferase CAP10 domain-containing protein" evidence="4">
    <location>
        <begin position="21"/>
        <end position="554"/>
    </location>
</feature>
<sequence>MARLLSLLLVTLCWRQPCCSATVFYAVDHRSRQPTESAQPASLPEALHGAASQQDSDVFARRRRLLRSYAARDATVGEAPAAAAADEEDALAAGDPEQAEEAEVLESREGGGEYQAKNPDGEDTEEEEEEDVAERVFPDAEDAEGYRRLKCDSFQVTYKQIDHDLAIHRELGTHLGSTQYAMGEQRRKNGFGIGFFGGRAYLLTPIRGEDWQRLAHHAKLYVAYLRMMAHLEAVFGAAIPDVVLVITTSDTPRYVSPLRVNVSTPRPYPPQRAVHMPTFVPGPYPVAGICKSDFWPDLLLIPNFHFHTKLYDNATLSHIPEHRDKHPWGSRQPVVFGRFSHYSLHRKSDDHSTFKLGLGGQHICQEGNTSCAVREHFISEVVKKDRSRRLDVRFSGKQPMSSHARYKYLINLSGQSISSRLEQLLPLGSAVLTEPTSVGYYAYYYRTLLRHRVNVLEFWRRLPEEVFEELDWAAAHDEEAAAIAAEGVRTAETYLTGNGRTCYWYRLLHGLSRTLRFTPRLGQWPEAVPVRQLLEEELPRAPGGQALAEAPWAP</sequence>
<feature type="region of interest" description="Disordered" evidence="3">
    <location>
        <begin position="35"/>
        <end position="55"/>
    </location>
</feature>
<dbReference type="GeneID" id="66057311"/>
<keyword evidence="2" id="KW-0808">Transferase</keyword>
<dbReference type="Pfam" id="PF05686">
    <property type="entry name" value="Glyco_transf_90"/>
    <property type="match status" value="1"/>
</dbReference>
<proteinExistence type="inferred from homology"/>
<dbReference type="GO" id="GO:0016740">
    <property type="term" value="F:transferase activity"/>
    <property type="evidence" value="ECO:0007669"/>
    <property type="project" value="UniProtKB-KW"/>
</dbReference>
<evidence type="ECO:0000259" key="5">
    <source>
        <dbReference type="SMART" id="SM00672"/>
    </source>
</evidence>
<dbReference type="SMART" id="SM00672">
    <property type="entry name" value="CAP10"/>
    <property type="match status" value="1"/>
</dbReference>
<dbReference type="RefSeq" id="XP_042914130.1">
    <property type="nucleotide sequence ID" value="XM_043072958.1"/>
</dbReference>
<organism evidence="6 7">
    <name type="scientific">Chlamydomonas reinhardtii</name>
    <name type="common">Chlamydomonas smithii</name>
    <dbReference type="NCBI Taxonomy" id="3055"/>
    <lineage>
        <taxon>Eukaryota</taxon>
        <taxon>Viridiplantae</taxon>
        <taxon>Chlorophyta</taxon>
        <taxon>core chlorophytes</taxon>
        <taxon>Chlorophyceae</taxon>
        <taxon>CS clade</taxon>
        <taxon>Chlamydomonadales</taxon>
        <taxon>Chlamydomonadaceae</taxon>
        <taxon>Chlamydomonas</taxon>
    </lineage>
</organism>
<dbReference type="InterPro" id="IPR051091">
    <property type="entry name" value="O-Glucosyltr/Glycosyltrsf_90"/>
</dbReference>
<comment type="similarity">
    <text evidence="1">Belongs to the glycosyltransferase 90 family.</text>
</comment>
<feature type="domain" description="Glycosyl transferase CAP10" evidence="5">
    <location>
        <begin position="238"/>
        <end position="518"/>
    </location>
</feature>
<name>A0A2K3CN44_CHLRE</name>
<accession>A0A2K3CN44</accession>
<protein>
    <recommendedName>
        <fullName evidence="5">Glycosyl transferase CAP10 domain-containing protein</fullName>
    </recommendedName>
</protein>
<feature type="signal peptide" evidence="4">
    <location>
        <begin position="1"/>
        <end position="20"/>
    </location>
</feature>
<evidence type="ECO:0000256" key="3">
    <source>
        <dbReference type="SAM" id="MobiDB-lite"/>
    </source>
</evidence>
<keyword evidence="7" id="KW-1185">Reference proteome</keyword>
<dbReference type="InParanoid" id="A0A2K3CN44"/>
<dbReference type="Gramene" id="PNW69704">
    <property type="protein sequence ID" value="PNW69704"/>
    <property type="gene ID" value="CHLRE_24g755947v5"/>
</dbReference>
<keyword evidence="4" id="KW-0732">Signal</keyword>
<reference evidence="6 7" key="1">
    <citation type="journal article" date="2007" name="Science">
        <title>The Chlamydomonas genome reveals the evolution of key animal and plant functions.</title>
        <authorList>
            <person name="Merchant S.S."/>
            <person name="Prochnik S.E."/>
            <person name="Vallon O."/>
            <person name="Harris E.H."/>
            <person name="Karpowicz S.J."/>
            <person name="Witman G.B."/>
            <person name="Terry A."/>
            <person name="Salamov A."/>
            <person name="Fritz-Laylin L.K."/>
            <person name="Marechal-Drouard L."/>
            <person name="Marshall W.F."/>
            <person name="Qu L.H."/>
            <person name="Nelson D.R."/>
            <person name="Sanderfoot A.A."/>
            <person name="Spalding M.H."/>
            <person name="Kapitonov V.V."/>
            <person name="Ren Q."/>
            <person name="Ferris P."/>
            <person name="Lindquist E."/>
            <person name="Shapiro H."/>
            <person name="Lucas S.M."/>
            <person name="Grimwood J."/>
            <person name="Schmutz J."/>
            <person name="Cardol P."/>
            <person name="Cerutti H."/>
            <person name="Chanfreau G."/>
            <person name="Chen C.L."/>
            <person name="Cognat V."/>
            <person name="Croft M.T."/>
            <person name="Dent R."/>
            <person name="Dutcher S."/>
            <person name="Fernandez E."/>
            <person name="Fukuzawa H."/>
            <person name="Gonzalez-Ballester D."/>
            <person name="Gonzalez-Halphen D."/>
            <person name="Hallmann A."/>
            <person name="Hanikenne M."/>
            <person name="Hippler M."/>
            <person name="Inwood W."/>
            <person name="Jabbari K."/>
            <person name="Kalanon M."/>
            <person name="Kuras R."/>
            <person name="Lefebvre P.A."/>
            <person name="Lemaire S.D."/>
            <person name="Lobanov A.V."/>
            <person name="Lohr M."/>
            <person name="Manuell A."/>
            <person name="Meier I."/>
            <person name="Mets L."/>
            <person name="Mittag M."/>
            <person name="Mittelmeier T."/>
            <person name="Moroney J.V."/>
            <person name="Moseley J."/>
            <person name="Napoli C."/>
            <person name="Nedelcu A.M."/>
            <person name="Niyogi K."/>
            <person name="Novoselov S.V."/>
            <person name="Paulsen I.T."/>
            <person name="Pazour G."/>
            <person name="Purton S."/>
            <person name="Ral J.P."/>
            <person name="Riano-Pachon D.M."/>
            <person name="Riekhof W."/>
            <person name="Rymarquis L."/>
            <person name="Schroda M."/>
            <person name="Stern D."/>
            <person name="Umen J."/>
            <person name="Willows R."/>
            <person name="Wilson N."/>
            <person name="Zimmer S.L."/>
            <person name="Allmer J."/>
            <person name="Balk J."/>
            <person name="Bisova K."/>
            <person name="Chen C.J."/>
            <person name="Elias M."/>
            <person name="Gendler K."/>
            <person name="Hauser C."/>
            <person name="Lamb M.R."/>
            <person name="Ledford H."/>
            <person name="Long J.C."/>
            <person name="Minagawa J."/>
            <person name="Page M.D."/>
            <person name="Pan J."/>
            <person name="Pootakham W."/>
            <person name="Roje S."/>
            <person name="Rose A."/>
            <person name="Stahlberg E."/>
            <person name="Terauchi A.M."/>
            <person name="Yang P."/>
            <person name="Ball S."/>
            <person name="Bowler C."/>
            <person name="Dieckmann C.L."/>
            <person name="Gladyshev V.N."/>
            <person name="Green P."/>
            <person name="Jorgensen R."/>
            <person name="Mayfield S."/>
            <person name="Mueller-Roeber B."/>
            <person name="Rajamani S."/>
            <person name="Sayre R.T."/>
            <person name="Brokstein P."/>
            <person name="Dubchak I."/>
            <person name="Goodstein D."/>
            <person name="Hornick L."/>
            <person name="Huang Y.W."/>
            <person name="Jhaveri J."/>
            <person name="Luo Y."/>
            <person name="Martinez D."/>
            <person name="Ngau W.C."/>
            <person name="Otillar B."/>
            <person name="Poliakov A."/>
            <person name="Porter A."/>
            <person name="Szajkowski L."/>
            <person name="Werner G."/>
            <person name="Zhou K."/>
            <person name="Grigoriev I.V."/>
            <person name="Rokhsar D.S."/>
            <person name="Grossman A.R."/>
        </authorList>
    </citation>
    <scope>NUCLEOTIDE SEQUENCE [LARGE SCALE GENOMIC DNA]</scope>
    <source>
        <strain evidence="7">CC-503</strain>
    </source>
</reference>
<feature type="compositionally biased region" description="Acidic residues" evidence="3">
    <location>
        <begin position="121"/>
        <end position="132"/>
    </location>
</feature>
<dbReference type="Proteomes" id="UP000006906">
    <property type="component" value="Unassembled WGS sequence"/>
</dbReference>
<dbReference type="PANTHER" id="PTHR12203:SF35">
    <property type="entry name" value="PROTEIN O-GLUCOSYLTRANSFERASE 1"/>
    <property type="match status" value="1"/>
</dbReference>
<dbReference type="AlphaFoldDB" id="A0A2K3CN44"/>
<dbReference type="PANTHER" id="PTHR12203">
    <property type="entry name" value="KDEL LYS-ASP-GLU-LEU CONTAINING - RELATED"/>
    <property type="match status" value="1"/>
</dbReference>
<evidence type="ECO:0000256" key="1">
    <source>
        <dbReference type="ARBA" id="ARBA00010118"/>
    </source>
</evidence>
<gene>
    <name evidence="6" type="ORF">CHLRE_24g755947v5</name>
</gene>
<evidence type="ECO:0000313" key="6">
    <source>
        <dbReference type="EMBL" id="PNW69704.1"/>
    </source>
</evidence>
<feature type="region of interest" description="Disordered" evidence="3">
    <location>
        <begin position="76"/>
        <end position="139"/>
    </location>
</feature>